<reference evidence="1 2" key="1">
    <citation type="submission" date="2023-04" db="EMBL/GenBank/DDBJ databases">
        <title>Klugiella caeni sp. nov. isolated from the sludge of biochemical tank.</title>
        <authorList>
            <person name="Geng K."/>
        </authorList>
    </citation>
    <scope>NUCLEOTIDE SEQUENCE [LARGE SCALE GENOMIC DNA]</scope>
    <source>
        <strain evidence="1 2">YN-L-19</strain>
    </source>
</reference>
<protein>
    <submittedName>
        <fullName evidence="1">DUF2017 family protein</fullName>
    </submittedName>
</protein>
<evidence type="ECO:0000313" key="2">
    <source>
        <dbReference type="Proteomes" id="UP001321506"/>
    </source>
</evidence>
<gene>
    <name evidence="1" type="ORF">QF206_02110</name>
</gene>
<evidence type="ECO:0000313" key="1">
    <source>
        <dbReference type="EMBL" id="MDI2097764.1"/>
    </source>
</evidence>
<organism evidence="1 2">
    <name type="scientific">Ruicaihuangia caeni</name>
    <dbReference type="NCBI Taxonomy" id="3042517"/>
    <lineage>
        <taxon>Bacteria</taxon>
        <taxon>Bacillati</taxon>
        <taxon>Actinomycetota</taxon>
        <taxon>Actinomycetes</taxon>
        <taxon>Micrococcales</taxon>
        <taxon>Microbacteriaceae</taxon>
        <taxon>Ruicaihuangia</taxon>
    </lineage>
</organism>
<dbReference type="InterPro" id="IPR018561">
    <property type="entry name" value="AosR"/>
</dbReference>
<keyword evidence="2" id="KW-1185">Reference proteome</keyword>
<proteinExistence type="predicted"/>
<name>A0AAW6T364_9MICO</name>
<comment type="caution">
    <text evidence="1">The sequence shown here is derived from an EMBL/GenBank/DDBJ whole genome shotgun (WGS) entry which is preliminary data.</text>
</comment>
<dbReference type="RefSeq" id="WP_281487544.1">
    <property type="nucleotide sequence ID" value="NZ_JASATX010000001.1"/>
</dbReference>
<dbReference type="AlphaFoldDB" id="A0AAW6T364"/>
<dbReference type="EMBL" id="JASATX010000001">
    <property type="protein sequence ID" value="MDI2097764.1"/>
    <property type="molecule type" value="Genomic_DNA"/>
</dbReference>
<dbReference type="Pfam" id="PF09438">
    <property type="entry name" value="DUF2017"/>
    <property type="match status" value="1"/>
</dbReference>
<accession>A0AAW6T364</accession>
<dbReference type="Proteomes" id="UP001321506">
    <property type="component" value="Unassembled WGS sequence"/>
</dbReference>
<sequence>MMLWHWDGHAFAAEFSDIERAILAELAGQLARLVEDRDRRDPAVARLLPDAYRDDEGSASEFRRLTQGELAENKIAAARGLAVRMQDERVRLDETEAWNWLRALTDLRLVLASRLGLDEGGGPQATSNGSAPARPVEATMDAAEYDAGAEGDEERQFLRNAFEWLAYVQESLIAAMDRRG</sequence>